<organism evidence="2 3">
    <name type="scientific">Papilio machaon</name>
    <name type="common">Old World swallowtail butterfly</name>
    <dbReference type="NCBI Taxonomy" id="76193"/>
    <lineage>
        <taxon>Eukaryota</taxon>
        <taxon>Metazoa</taxon>
        <taxon>Ecdysozoa</taxon>
        <taxon>Arthropoda</taxon>
        <taxon>Hexapoda</taxon>
        <taxon>Insecta</taxon>
        <taxon>Pterygota</taxon>
        <taxon>Neoptera</taxon>
        <taxon>Endopterygota</taxon>
        <taxon>Lepidoptera</taxon>
        <taxon>Glossata</taxon>
        <taxon>Ditrysia</taxon>
        <taxon>Papilionoidea</taxon>
        <taxon>Papilionidae</taxon>
        <taxon>Papilioninae</taxon>
        <taxon>Papilio</taxon>
    </lineage>
</organism>
<dbReference type="Proteomes" id="UP000053240">
    <property type="component" value="Unassembled WGS sequence"/>
</dbReference>
<feature type="region of interest" description="Disordered" evidence="1">
    <location>
        <begin position="57"/>
        <end position="90"/>
    </location>
</feature>
<keyword evidence="3" id="KW-1185">Reference proteome</keyword>
<evidence type="ECO:0000313" key="3">
    <source>
        <dbReference type="Proteomes" id="UP000053240"/>
    </source>
</evidence>
<reference evidence="2 3" key="1">
    <citation type="journal article" date="2015" name="Nat. Commun.">
        <title>Outbred genome sequencing and CRISPR/Cas9 gene editing in butterflies.</title>
        <authorList>
            <person name="Li X."/>
            <person name="Fan D."/>
            <person name="Zhang W."/>
            <person name="Liu G."/>
            <person name="Zhang L."/>
            <person name="Zhao L."/>
            <person name="Fang X."/>
            <person name="Chen L."/>
            <person name="Dong Y."/>
            <person name="Chen Y."/>
            <person name="Ding Y."/>
            <person name="Zhao R."/>
            <person name="Feng M."/>
            <person name="Zhu Y."/>
            <person name="Feng Y."/>
            <person name="Jiang X."/>
            <person name="Zhu D."/>
            <person name="Xiang H."/>
            <person name="Feng X."/>
            <person name="Li S."/>
            <person name="Wang J."/>
            <person name="Zhang G."/>
            <person name="Kronforst M.R."/>
            <person name="Wang W."/>
        </authorList>
    </citation>
    <scope>NUCLEOTIDE SEQUENCE [LARGE SCALE GENOMIC DNA]</scope>
    <source>
        <strain evidence="2">Ya'a_city_454_Pm</strain>
        <tissue evidence="2">Whole body</tissue>
    </source>
</reference>
<sequence length="142" mass="14119">MDDDAKLELETTRSGTSGGAGVSAGGGAGAVYARCGYTAGSPYFGNGADLPQAQMWTSSAGGSPNYSSGVLEEYEQTESEGGGGNAGGGAGGALPAFSARFGGAFVHRQPAYAPQPLAGYPHQVSAHCTTSRTPSAAEFYTP</sequence>
<feature type="compositionally biased region" description="Gly residues" evidence="1">
    <location>
        <begin position="80"/>
        <end position="90"/>
    </location>
</feature>
<protein>
    <submittedName>
        <fullName evidence="2">Uncharacterized protein</fullName>
    </submittedName>
</protein>
<dbReference type="EMBL" id="KQ461033">
    <property type="protein sequence ID" value="KPJ09988.1"/>
    <property type="molecule type" value="Genomic_DNA"/>
</dbReference>
<feature type="region of interest" description="Disordered" evidence="1">
    <location>
        <begin position="1"/>
        <end position="24"/>
    </location>
</feature>
<accession>A0A0N0PB54</accession>
<gene>
    <name evidence="2" type="ORF">RR48_05851</name>
</gene>
<proteinExistence type="predicted"/>
<dbReference type="InParanoid" id="A0A0N0PB54"/>
<evidence type="ECO:0000313" key="2">
    <source>
        <dbReference type="EMBL" id="KPJ09988.1"/>
    </source>
</evidence>
<evidence type="ECO:0000256" key="1">
    <source>
        <dbReference type="SAM" id="MobiDB-lite"/>
    </source>
</evidence>
<name>A0A0N0PB54_PAPMA</name>
<feature type="compositionally biased region" description="Basic and acidic residues" evidence="1">
    <location>
        <begin position="1"/>
        <end position="11"/>
    </location>
</feature>
<dbReference type="AlphaFoldDB" id="A0A0N0PB54"/>
<feature type="compositionally biased region" description="Polar residues" evidence="1">
    <location>
        <begin position="57"/>
        <end position="68"/>
    </location>
</feature>